<evidence type="ECO:0000256" key="6">
    <source>
        <dbReference type="ARBA" id="ARBA00022729"/>
    </source>
</evidence>
<evidence type="ECO:0000256" key="8">
    <source>
        <dbReference type="ARBA" id="ARBA00023157"/>
    </source>
</evidence>
<evidence type="ECO:0000256" key="5">
    <source>
        <dbReference type="ARBA" id="ARBA00022525"/>
    </source>
</evidence>
<accession>A0AAV4C2B6</accession>
<evidence type="ECO:0000256" key="11">
    <source>
        <dbReference type="PIRNR" id="PIRNR036893"/>
    </source>
</evidence>
<evidence type="ECO:0000256" key="2">
    <source>
        <dbReference type="ARBA" id="ARBA00006889"/>
    </source>
</evidence>
<dbReference type="PRINTS" id="PR01219">
    <property type="entry name" value="APOLIPOPROTD"/>
</dbReference>
<keyword evidence="10" id="KW-0873">Pyrrolidone carboxylic acid</keyword>
<dbReference type="InterPro" id="IPR002969">
    <property type="entry name" value="ApolipopD"/>
</dbReference>
<dbReference type="InterPro" id="IPR012674">
    <property type="entry name" value="Calycin"/>
</dbReference>
<feature type="domain" description="Lipocalin/cytosolic fatty-acid binding" evidence="12">
    <location>
        <begin position="28"/>
        <end position="181"/>
    </location>
</feature>
<reference evidence="13 14" key="1">
    <citation type="journal article" date="2021" name="Elife">
        <title>Chloroplast acquisition without the gene transfer in kleptoplastic sea slugs, Plakobranchus ocellatus.</title>
        <authorList>
            <person name="Maeda T."/>
            <person name="Takahashi S."/>
            <person name="Yoshida T."/>
            <person name="Shimamura S."/>
            <person name="Takaki Y."/>
            <person name="Nagai Y."/>
            <person name="Toyoda A."/>
            <person name="Suzuki Y."/>
            <person name="Arimoto A."/>
            <person name="Ishii H."/>
            <person name="Satoh N."/>
            <person name="Nishiyama T."/>
            <person name="Hasebe M."/>
            <person name="Maruyama T."/>
            <person name="Minagawa J."/>
            <person name="Obokata J."/>
            <person name="Shigenobu S."/>
        </authorList>
    </citation>
    <scope>NUCLEOTIDE SEQUENCE [LARGE SCALE GENOMIC DNA]</scope>
</reference>
<dbReference type="Gene3D" id="2.40.128.20">
    <property type="match status" value="1"/>
</dbReference>
<dbReference type="EMBL" id="BLXT01005648">
    <property type="protein sequence ID" value="GFO24809.1"/>
    <property type="molecule type" value="Genomic_DNA"/>
</dbReference>
<dbReference type="GO" id="GO:0005576">
    <property type="term" value="C:extracellular region"/>
    <property type="evidence" value="ECO:0007669"/>
    <property type="project" value="UniProtKB-SubCell"/>
</dbReference>
<keyword evidence="7" id="KW-0446">Lipid-binding</keyword>
<keyword evidence="5" id="KW-0964">Secreted</keyword>
<evidence type="ECO:0000259" key="12">
    <source>
        <dbReference type="Pfam" id="PF08212"/>
    </source>
</evidence>
<keyword evidence="8" id="KW-1015">Disulfide bond</keyword>
<evidence type="ECO:0000256" key="3">
    <source>
        <dbReference type="ARBA" id="ARBA00019890"/>
    </source>
</evidence>
<dbReference type="FunFam" id="2.40.128.20:FF:000003">
    <property type="entry name" value="Apolipoprotein D"/>
    <property type="match status" value="1"/>
</dbReference>
<evidence type="ECO:0000256" key="7">
    <source>
        <dbReference type="ARBA" id="ARBA00023121"/>
    </source>
</evidence>
<gene>
    <name evidence="13" type="ORF">PoB_005131400</name>
</gene>
<keyword evidence="6" id="KW-0732">Signal</keyword>
<sequence>MVLVAPSLSAVIFKLGQCPNVAGQASLDKAQYLGRWFEYKRFPAIFEAGLDCTQAIYGDAGGKISVTNRGTLRLNFFGRRILLSENSVEGSASIPDPSQPAELSVSFGGVDMGGNSPNYIIQDTDYTNYAVVFSCAQFPGFNFQFAWILTRSPGVAPSNLATLESNLSAAGVDVSKFMLVDQTDCPVR</sequence>
<comment type="similarity">
    <text evidence="2 11">Belongs to the calycin superfamily. Lipocalin family.</text>
</comment>
<evidence type="ECO:0000256" key="10">
    <source>
        <dbReference type="ARBA" id="ARBA00023283"/>
    </source>
</evidence>
<dbReference type="SUPFAM" id="SSF50814">
    <property type="entry name" value="Lipocalins"/>
    <property type="match status" value="1"/>
</dbReference>
<dbReference type="GO" id="GO:0006629">
    <property type="term" value="P:lipid metabolic process"/>
    <property type="evidence" value="ECO:0007669"/>
    <property type="project" value="TreeGrafter"/>
</dbReference>
<dbReference type="InterPro" id="IPR022271">
    <property type="entry name" value="Lipocalin_ApoD"/>
</dbReference>
<dbReference type="PANTHER" id="PTHR10612">
    <property type="entry name" value="APOLIPOPROTEIN D"/>
    <property type="match status" value="1"/>
</dbReference>
<dbReference type="PANTHER" id="PTHR10612:SF34">
    <property type="entry name" value="APOLIPOPROTEIN D"/>
    <property type="match status" value="1"/>
</dbReference>
<evidence type="ECO:0000313" key="14">
    <source>
        <dbReference type="Proteomes" id="UP000735302"/>
    </source>
</evidence>
<evidence type="ECO:0000256" key="9">
    <source>
        <dbReference type="ARBA" id="ARBA00023180"/>
    </source>
</evidence>
<dbReference type="PIRSF" id="PIRSF036893">
    <property type="entry name" value="Lipocalin_ApoD"/>
    <property type="match status" value="1"/>
</dbReference>
<dbReference type="GO" id="GO:0042246">
    <property type="term" value="P:tissue regeneration"/>
    <property type="evidence" value="ECO:0007669"/>
    <property type="project" value="InterPro"/>
</dbReference>
<keyword evidence="14" id="KW-1185">Reference proteome</keyword>
<dbReference type="GO" id="GO:0007420">
    <property type="term" value="P:brain development"/>
    <property type="evidence" value="ECO:0007669"/>
    <property type="project" value="InterPro"/>
</dbReference>
<evidence type="ECO:0000313" key="13">
    <source>
        <dbReference type="EMBL" id="GFO24809.1"/>
    </source>
</evidence>
<dbReference type="GO" id="GO:0006869">
    <property type="term" value="P:lipid transport"/>
    <property type="evidence" value="ECO:0007669"/>
    <property type="project" value="InterPro"/>
</dbReference>
<comment type="subcellular location">
    <subcellularLocation>
        <location evidence="1">Secreted</location>
    </subcellularLocation>
</comment>
<dbReference type="GO" id="GO:0000302">
    <property type="term" value="P:response to reactive oxygen species"/>
    <property type="evidence" value="ECO:0007669"/>
    <property type="project" value="TreeGrafter"/>
</dbReference>
<dbReference type="AlphaFoldDB" id="A0AAV4C2B6"/>
<dbReference type="Proteomes" id="UP000735302">
    <property type="component" value="Unassembled WGS sequence"/>
</dbReference>
<dbReference type="Pfam" id="PF08212">
    <property type="entry name" value="Lipocalin_2"/>
    <property type="match status" value="1"/>
</dbReference>
<evidence type="ECO:0000256" key="4">
    <source>
        <dbReference type="ARBA" id="ARBA00022448"/>
    </source>
</evidence>
<dbReference type="GO" id="GO:0008289">
    <property type="term" value="F:lipid binding"/>
    <property type="evidence" value="ECO:0007669"/>
    <property type="project" value="UniProtKB-KW"/>
</dbReference>
<dbReference type="InterPro" id="IPR000566">
    <property type="entry name" value="Lipocln_cytosolic_FA-bd_dom"/>
</dbReference>
<organism evidence="13 14">
    <name type="scientific">Plakobranchus ocellatus</name>
    <dbReference type="NCBI Taxonomy" id="259542"/>
    <lineage>
        <taxon>Eukaryota</taxon>
        <taxon>Metazoa</taxon>
        <taxon>Spiralia</taxon>
        <taxon>Lophotrochozoa</taxon>
        <taxon>Mollusca</taxon>
        <taxon>Gastropoda</taxon>
        <taxon>Heterobranchia</taxon>
        <taxon>Euthyneura</taxon>
        <taxon>Panpulmonata</taxon>
        <taxon>Sacoglossa</taxon>
        <taxon>Placobranchoidea</taxon>
        <taxon>Plakobranchidae</taxon>
        <taxon>Plakobranchus</taxon>
    </lineage>
</organism>
<keyword evidence="4" id="KW-0813">Transport</keyword>
<keyword evidence="9" id="KW-0325">Glycoprotein</keyword>
<evidence type="ECO:0000256" key="1">
    <source>
        <dbReference type="ARBA" id="ARBA00004613"/>
    </source>
</evidence>
<name>A0AAV4C2B6_9GAST</name>
<comment type="caution">
    <text evidence="13">The sequence shown here is derived from an EMBL/GenBank/DDBJ whole genome shotgun (WGS) entry which is preliminary data.</text>
</comment>
<protein>
    <recommendedName>
        <fullName evidence="3">Apolipoprotein D</fullName>
    </recommendedName>
</protein>
<proteinExistence type="inferred from homology"/>
<dbReference type="GO" id="GO:0005737">
    <property type="term" value="C:cytoplasm"/>
    <property type="evidence" value="ECO:0007669"/>
    <property type="project" value="TreeGrafter"/>
</dbReference>